<feature type="domain" description="Peptidase S8/S53" evidence="6">
    <location>
        <begin position="96"/>
        <end position="290"/>
    </location>
</feature>
<evidence type="ECO:0000259" key="6">
    <source>
        <dbReference type="Pfam" id="PF00082"/>
    </source>
</evidence>
<dbReference type="STRING" id="1121322.SAMN02745136_04927"/>
<dbReference type="SUPFAM" id="SSF52743">
    <property type="entry name" value="Subtilisin-like"/>
    <property type="match status" value="1"/>
</dbReference>
<dbReference type="GO" id="GO:0004252">
    <property type="term" value="F:serine-type endopeptidase activity"/>
    <property type="evidence" value="ECO:0007669"/>
    <property type="project" value="InterPro"/>
</dbReference>
<dbReference type="Pfam" id="PF00082">
    <property type="entry name" value="Peptidase_S8"/>
    <property type="match status" value="2"/>
</dbReference>
<dbReference type="GO" id="GO:0006508">
    <property type="term" value="P:proteolysis"/>
    <property type="evidence" value="ECO:0007669"/>
    <property type="project" value="UniProtKB-KW"/>
</dbReference>
<dbReference type="Gene3D" id="2.60.120.1290">
    <property type="match status" value="1"/>
</dbReference>
<dbReference type="CDD" id="cd07478">
    <property type="entry name" value="Peptidases_S8_CspA-like"/>
    <property type="match status" value="1"/>
</dbReference>
<dbReference type="InterPro" id="IPR015500">
    <property type="entry name" value="Peptidase_S8_subtilisin-rel"/>
</dbReference>
<evidence type="ECO:0000256" key="5">
    <source>
        <dbReference type="PROSITE-ProRule" id="PRU01240"/>
    </source>
</evidence>
<dbReference type="PRINTS" id="PR00723">
    <property type="entry name" value="SUBTILISIN"/>
</dbReference>
<dbReference type="Proteomes" id="UP000184386">
    <property type="component" value="Unassembled WGS sequence"/>
</dbReference>
<dbReference type="InterPro" id="IPR000209">
    <property type="entry name" value="Peptidase_S8/S53_dom"/>
</dbReference>
<name>A0A1M7AQG7_9FIRM</name>
<evidence type="ECO:0000256" key="3">
    <source>
        <dbReference type="ARBA" id="ARBA00022801"/>
    </source>
</evidence>
<comment type="similarity">
    <text evidence="1 5">Belongs to the peptidase S8 family.</text>
</comment>
<keyword evidence="8" id="KW-1185">Reference proteome</keyword>
<dbReference type="InterPro" id="IPR023827">
    <property type="entry name" value="Peptidase_S8_Asp-AS"/>
</dbReference>
<keyword evidence="4" id="KW-0720">Serine protease</keyword>
<evidence type="ECO:0000313" key="7">
    <source>
        <dbReference type="EMBL" id="SHL44905.1"/>
    </source>
</evidence>
<dbReference type="EMBL" id="FRAC01000033">
    <property type="protein sequence ID" value="SHL44905.1"/>
    <property type="molecule type" value="Genomic_DNA"/>
</dbReference>
<dbReference type="InterPro" id="IPR051048">
    <property type="entry name" value="Peptidase_S8/S53_subtilisin"/>
</dbReference>
<gene>
    <name evidence="7" type="ORF">SAMN02745136_04927</name>
</gene>
<sequence>MTLEERYKIISNDYADLFIEYNRNPKLLEIFPNSTPHLINTRFAIAYVPSNQLNSTFISQFSYSAIPNLYGLTSQESLEASGVLKLRRVPDFNLLGKDVLVGIIDTGIDYKNPIFLHPDGSSKIQYIWDQSLDSNNFPERFLYGTEFSKNQIEQALAYSDPLSVVPSTDEIGHGTMLAGIMAGSEDAKNNFSGVAPEADLIVVKLKQAKQNLKDFYIIPPDIPCYQENDIMWGIEYILQRAEELKRPCAVCIGLGSSQGGHDGRGALTNILSIYSGIPGFIICLSAGNEGDKKRHHSNSITPSDAPKVFELNIGVQEPGFSMEFWGNPPNIYSIDILSPTGEFIPRIPESLKSHQLVSFLYERALIDVDYQLIESRTSAELILLRFHNPTPGIWKFHIYNRGNTAGAYNIWLPMNGFITNDTYFLQADPYTTITSPGDGTTPITVTAYNPDNDSLYLGASKGYTRDGIIKPELAAPGVNIVAPTLDNGFSSSTGTGIAAAHIAGIAAIMLEWGIIRGFYPDMDTEVIKKYLIRGAKRSNILQYPNRDWGYGIVDIYNVFNVLRTDFPNIPK</sequence>
<protein>
    <submittedName>
        <fullName evidence="7">Serine protease, subtilisin family</fullName>
    </submittedName>
</protein>
<evidence type="ECO:0000256" key="1">
    <source>
        <dbReference type="ARBA" id="ARBA00011073"/>
    </source>
</evidence>
<dbReference type="PIRSF" id="PIRSF037894">
    <property type="entry name" value="Subtilisin_rel_CspABC"/>
    <property type="match status" value="1"/>
</dbReference>
<dbReference type="PANTHER" id="PTHR43399:SF4">
    <property type="entry name" value="CELL WALL-ASSOCIATED PROTEASE"/>
    <property type="match status" value="1"/>
</dbReference>
<dbReference type="PANTHER" id="PTHR43399">
    <property type="entry name" value="SUBTILISIN-RELATED"/>
    <property type="match status" value="1"/>
</dbReference>
<dbReference type="AlphaFoldDB" id="A0A1M7AQG7"/>
<dbReference type="InterPro" id="IPR034045">
    <property type="entry name" value="Pep_S8_CspA-like"/>
</dbReference>
<dbReference type="Gene3D" id="3.40.50.200">
    <property type="entry name" value="Peptidase S8/S53 domain"/>
    <property type="match status" value="1"/>
</dbReference>
<dbReference type="InterPro" id="IPR036852">
    <property type="entry name" value="Peptidase_S8/S53_dom_sf"/>
</dbReference>
<keyword evidence="3" id="KW-0378">Hydrolase</keyword>
<dbReference type="RefSeq" id="WP_073279848.1">
    <property type="nucleotide sequence ID" value="NZ_FRAC01000033.1"/>
</dbReference>
<dbReference type="PROSITE" id="PS51892">
    <property type="entry name" value="SUBTILASE"/>
    <property type="match status" value="1"/>
</dbReference>
<dbReference type="InterPro" id="IPR017310">
    <property type="entry name" value="Pept_S8A_subtilisin_clostridia"/>
</dbReference>
<accession>A0A1M7AQG7</accession>
<evidence type="ECO:0000256" key="2">
    <source>
        <dbReference type="ARBA" id="ARBA00022670"/>
    </source>
</evidence>
<organism evidence="7 8">
    <name type="scientific">Anaerocolumna jejuensis DSM 15929</name>
    <dbReference type="NCBI Taxonomy" id="1121322"/>
    <lineage>
        <taxon>Bacteria</taxon>
        <taxon>Bacillati</taxon>
        <taxon>Bacillota</taxon>
        <taxon>Clostridia</taxon>
        <taxon>Lachnospirales</taxon>
        <taxon>Lachnospiraceae</taxon>
        <taxon>Anaerocolumna</taxon>
    </lineage>
</organism>
<evidence type="ECO:0000256" key="4">
    <source>
        <dbReference type="ARBA" id="ARBA00022825"/>
    </source>
</evidence>
<dbReference type="OrthoDB" id="9762689at2"/>
<reference evidence="7 8" key="1">
    <citation type="submission" date="2016-11" db="EMBL/GenBank/DDBJ databases">
        <authorList>
            <person name="Jaros S."/>
            <person name="Januszkiewicz K."/>
            <person name="Wedrychowicz H."/>
        </authorList>
    </citation>
    <scope>NUCLEOTIDE SEQUENCE [LARGE SCALE GENOMIC DNA]</scope>
    <source>
        <strain evidence="7 8">DSM 15929</strain>
    </source>
</reference>
<comment type="caution">
    <text evidence="5">Lacks conserved residue(s) required for the propagation of feature annotation.</text>
</comment>
<keyword evidence="2 7" id="KW-0645">Protease</keyword>
<dbReference type="PROSITE" id="PS00136">
    <property type="entry name" value="SUBTILASE_ASP"/>
    <property type="match status" value="1"/>
</dbReference>
<evidence type="ECO:0000313" key="8">
    <source>
        <dbReference type="Proteomes" id="UP000184386"/>
    </source>
</evidence>
<proteinExistence type="inferred from homology"/>
<feature type="domain" description="Peptidase S8/S53" evidence="6">
    <location>
        <begin position="430"/>
        <end position="551"/>
    </location>
</feature>